<comment type="caution">
    <text evidence="3">The sequence shown here is derived from an EMBL/GenBank/DDBJ whole genome shotgun (WGS) entry which is preliminary data.</text>
</comment>
<gene>
    <name evidence="3" type="ORF">NQ314_006659</name>
</gene>
<evidence type="ECO:0000256" key="2">
    <source>
        <dbReference type="SAM" id="Phobius"/>
    </source>
</evidence>
<keyword evidence="2" id="KW-0812">Transmembrane</keyword>
<dbReference type="EMBL" id="JANEYF010001808">
    <property type="protein sequence ID" value="KAJ8956784.1"/>
    <property type="molecule type" value="Genomic_DNA"/>
</dbReference>
<feature type="compositionally biased region" description="Basic and acidic residues" evidence="1">
    <location>
        <begin position="59"/>
        <end position="71"/>
    </location>
</feature>
<feature type="region of interest" description="Disordered" evidence="1">
    <location>
        <begin position="59"/>
        <end position="78"/>
    </location>
</feature>
<organism evidence="3 4">
    <name type="scientific">Rhamnusium bicolor</name>
    <dbReference type="NCBI Taxonomy" id="1586634"/>
    <lineage>
        <taxon>Eukaryota</taxon>
        <taxon>Metazoa</taxon>
        <taxon>Ecdysozoa</taxon>
        <taxon>Arthropoda</taxon>
        <taxon>Hexapoda</taxon>
        <taxon>Insecta</taxon>
        <taxon>Pterygota</taxon>
        <taxon>Neoptera</taxon>
        <taxon>Endopterygota</taxon>
        <taxon>Coleoptera</taxon>
        <taxon>Polyphaga</taxon>
        <taxon>Cucujiformia</taxon>
        <taxon>Chrysomeloidea</taxon>
        <taxon>Cerambycidae</taxon>
        <taxon>Lepturinae</taxon>
        <taxon>Rhagiini</taxon>
        <taxon>Rhamnusium</taxon>
    </lineage>
</organism>
<reference evidence="3" key="1">
    <citation type="journal article" date="2023" name="Insect Mol. Biol.">
        <title>Genome sequencing provides insights into the evolution of gene families encoding plant cell wall-degrading enzymes in longhorned beetles.</title>
        <authorList>
            <person name="Shin N.R."/>
            <person name="Okamura Y."/>
            <person name="Kirsch R."/>
            <person name="Pauchet Y."/>
        </authorList>
    </citation>
    <scope>NUCLEOTIDE SEQUENCE</scope>
    <source>
        <strain evidence="3">RBIC_L_NR</strain>
    </source>
</reference>
<keyword evidence="4" id="KW-1185">Reference proteome</keyword>
<evidence type="ECO:0000313" key="3">
    <source>
        <dbReference type="EMBL" id="KAJ8956784.1"/>
    </source>
</evidence>
<evidence type="ECO:0000313" key="4">
    <source>
        <dbReference type="Proteomes" id="UP001162156"/>
    </source>
</evidence>
<dbReference type="Proteomes" id="UP001162156">
    <property type="component" value="Unassembled WGS sequence"/>
</dbReference>
<feature type="transmembrane region" description="Helical" evidence="2">
    <location>
        <begin position="6"/>
        <end position="29"/>
    </location>
</feature>
<proteinExistence type="predicted"/>
<evidence type="ECO:0000256" key="1">
    <source>
        <dbReference type="SAM" id="MobiDB-lite"/>
    </source>
</evidence>
<keyword evidence="2" id="KW-0472">Membrane</keyword>
<keyword evidence="2" id="KW-1133">Transmembrane helix</keyword>
<protein>
    <submittedName>
        <fullName evidence="3">Uncharacterized protein</fullName>
    </submittedName>
</protein>
<accession>A0AAV8YYQ7</accession>
<sequence>MLVLVTIVSVNNGFIGFLILVVGLSSVLARLQDSSRRPAVVPYVLPSYHHHGAYHHDWDRNDKGVEGRTEKSYTQSYPPYNQQYVYTPLSTHTHNPSYYGHKNI</sequence>
<dbReference type="AlphaFoldDB" id="A0AAV8YYQ7"/>
<name>A0AAV8YYQ7_9CUCU</name>